<proteinExistence type="predicted"/>
<dbReference type="InterPro" id="IPR001387">
    <property type="entry name" value="Cro/C1-type_HTH"/>
</dbReference>
<accession>A0A1I1PZG1</accession>
<dbReference type="GO" id="GO:0003677">
    <property type="term" value="F:DNA binding"/>
    <property type="evidence" value="ECO:0007669"/>
    <property type="project" value="InterPro"/>
</dbReference>
<keyword evidence="3" id="KW-1185">Reference proteome</keyword>
<name>A0A1I1PZG1_9ACTN</name>
<dbReference type="Pfam" id="PF13560">
    <property type="entry name" value="HTH_31"/>
    <property type="match status" value="1"/>
</dbReference>
<sequence length="298" mass="33943">MGLRANPSQRQRRLGAELRRLRLDGGLTATAAGKEFGFSAAHVNNIEAGRTAIAPARLRALAELYGCKDERLIDALIAMSQSNGRGWWSEFRHPPHSDEACDLAELEEMSVRHRSFQWIHIPGLLQTEEYMRALFRGGQPDLPEESIERFVRFRMRRQRLLVEARAPELHAVVHEAALRMEFVGREVMRRQIEHLMRQATRLPHVRLQILPFRAEAYPPSFSCPFVCYDAAVPELSTVYIDHPTLSSFVIDQPSLVQFSDAFTRLSSVALPPVEAEAEVSSPARRDSFGLMQRLLYEL</sequence>
<dbReference type="RefSeq" id="WP_093840000.1">
    <property type="nucleotide sequence ID" value="NZ_FOLM01000010.1"/>
</dbReference>
<dbReference type="PROSITE" id="PS50943">
    <property type="entry name" value="HTH_CROC1"/>
    <property type="match status" value="1"/>
</dbReference>
<dbReference type="InterPro" id="IPR043917">
    <property type="entry name" value="DUF5753"/>
</dbReference>
<dbReference type="InterPro" id="IPR010982">
    <property type="entry name" value="Lambda_DNA-bd_dom_sf"/>
</dbReference>
<dbReference type="OrthoDB" id="3462393at2"/>
<evidence type="ECO:0000313" key="2">
    <source>
        <dbReference type="EMBL" id="SFD15209.1"/>
    </source>
</evidence>
<gene>
    <name evidence="2" type="ORF">SAMN05421773_110171</name>
</gene>
<dbReference type="SMART" id="SM00530">
    <property type="entry name" value="HTH_XRE"/>
    <property type="match status" value="1"/>
</dbReference>
<dbReference type="SUPFAM" id="SSF47413">
    <property type="entry name" value="lambda repressor-like DNA-binding domains"/>
    <property type="match status" value="1"/>
</dbReference>
<evidence type="ECO:0000313" key="3">
    <source>
        <dbReference type="Proteomes" id="UP000199207"/>
    </source>
</evidence>
<dbReference type="EMBL" id="FOLM01000010">
    <property type="protein sequence ID" value="SFD15209.1"/>
    <property type="molecule type" value="Genomic_DNA"/>
</dbReference>
<evidence type="ECO:0000259" key="1">
    <source>
        <dbReference type="PROSITE" id="PS50943"/>
    </source>
</evidence>
<protein>
    <submittedName>
        <fullName evidence="2">Helix-turn-helix domain-containing protein</fullName>
    </submittedName>
</protein>
<reference evidence="2 3" key="1">
    <citation type="submission" date="2016-10" db="EMBL/GenBank/DDBJ databases">
        <authorList>
            <person name="de Groot N.N."/>
        </authorList>
    </citation>
    <scope>NUCLEOTIDE SEQUENCE [LARGE SCALE GENOMIC DNA]</scope>
    <source>
        <strain evidence="2 3">CGMCC 4.5739</strain>
    </source>
</reference>
<dbReference type="Gene3D" id="1.10.260.40">
    <property type="entry name" value="lambda repressor-like DNA-binding domains"/>
    <property type="match status" value="1"/>
</dbReference>
<organism evidence="2 3">
    <name type="scientific">Streptomyces aidingensis</name>
    <dbReference type="NCBI Taxonomy" id="910347"/>
    <lineage>
        <taxon>Bacteria</taxon>
        <taxon>Bacillati</taxon>
        <taxon>Actinomycetota</taxon>
        <taxon>Actinomycetes</taxon>
        <taxon>Kitasatosporales</taxon>
        <taxon>Streptomycetaceae</taxon>
        <taxon>Streptomyces</taxon>
    </lineage>
</organism>
<feature type="domain" description="HTH cro/C1-type" evidence="1">
    <location>
        <begin position="18"/>
        <end position="72"/>
    </location>
</feature>
<dbReference type="CDD" id="cd00093">
    <property type="entry name" value="HTH_XRE"/>
    <property type="match status" value="1"/>
</dbReference>
<dbReference type="STRING" id="910347.SAMN05421773_110171"/>
<dbReference type="Pfam" id="PF19054">
    <property type="entry name" value="DUF5753"/>
    <property type="match status" value="1"/>
</dbReference>
<dbReference type="AlphaFoldDB" id="A0A1I1PZG1"/>
<dbReference type="Proteomes" id="UP000199207">
    <property type="component" value="Unassembled WGS sequence"/>
</dbReference>